<dbReference type="InterPro" id="IPR050330">
    <property type="entry name" value="Bact_OuterMem_StrucFunc"/>
</dbReference>
<dbReference type="InterPro" id="IPR006665">
    <property type="entry name" value="OmpA-like"/>
</dbReference>
<dbReference type="RefSeq" id="WP_041746631.1">
    <property type="nucleotide sequence ID" value="NZ_CADILN010000014.1"/>
</dbReference>
<name>A0A6J5KDM9_9BURK</name>
<keyword evidence="4" id="KW-0998">Cell outer membrane</keyword>
<dbReference type="CDD" id="cd07185">
    <property type="entry name" value="OmpA_C-like"/>
    <property type="match status" value="1"/>
</dbReference>
<dbReference type="Pfam" id="PF00691">
    <property type="entry name" value="OmpA"/>
    <property type="match status" value="1"/>
</dbReference>
<evidence type="ECO:0000313" key="9">
    <source>
        <dbReference type="Proteomes" id="UP000494102"/>
    </source>
</evidence>
<dbReference type="SUPFAM" id="SSF103088">
    <property type="entry name" value="OmpA-like"/>
    <property type="match status" value="1"/>
</dbReference>
<organism evidence="8 9">
    <name type="scientific">Paraburkholderia phenoliruptrix</name>
    <dbReference type="NCBI Taxonomy" id="252970"/>
    <lineage>
        <taxon>Bacteria</taxon>
        <taxon>Pseudomonadati</taxon>
        <taxon>Pseudomonadota</taxon>
        <taxon>Betaproteobacteria</taxon>
        <taxon>Burkholderiales</taxon>
        <taxon>Burkholderiaceae</taxon>
        <taxon>Paraburkholderia</taxon>
    </lineage>
</organism>
<dbReference type="PANTHER" id="PTHR30329">
    <property type="entry name" value="STATOR ELEMENT OF FLAGELLAR MOTOR COMPLEX"/>
    <property type="match status" value="1"/>
</dbReference>
<dbReference type="Gene3D" id="3.30.1450.10">
    <property type="match status" value="1"/>
</dbReference>
<dbReference type="AlphaFoldDB" id="A0A6J5KDM9"/>
<dbReference type="Pfam" id="PF04355">
    <property type="entry name" value="BamE"/>
    <property type="match status" value="1"/>
</dbReference>
<evidence type="ECO:0000256" key="2">
    <source>
        <dbReference type="ARBA" id="ARBA00022729"/>
    </source>
</evidence>
<accession>A0A6J5KDM9</accession>
<feature type="domain" description="OmpA-like" evidence="7">
    <location>
        <begin position="154"/>
        <end position="281"/>
    </location>
</feature>
<dbReference type="InterPro" id="IPR037873">
    <property type="entry name" value="BamE-like"/>
</dbReference>
<evidence type="ECO:0000256" key="6">
    <source>
        <dbReference type="SAM" id="SignalP"/>
    </source>
</evidence>
<dbReference type="EMBL" id="CADILN010000014">
    <property type="protein sequence ID" value="CAB4052353.1"/>
    <property type="molecule type" value="Genomic_DNA"/>
</dbReference>
<feature type="chain" id="PRO_5027011704" evidence="6">
    <location>
        <begin position="33"/>
        <end position="281"/>
    </location>
</feature>
<evidence type="ECO:0000259" key="7">
    <source>
        <dbReference type="PROSITE" id="PS51123"/>
    </source>
</evidence>
<dbReference type="InterPro" id="IPR006664">
    <property type="entry name" value="OMP_bac"/>
</dbReference>
<evidence type="ECO:0000256" key="5">
    <source>
        <dbReference type="PROSITE-ProRule" id="PRU00473"/>
    </source>
</evidence>
<dbReference type="InterPro" id="IPR007450">
    <property type="entry name" value="BamE_dom"/>
</dbReference>
<evidence type="ECO:0000256" key="1">
    <source>
        <dbReference type="ARBA" id="ARBA00004442"/>
    </source>
</evidence>
<comment type="subcellular location">
    <subcellularLocation>
        <location evidence="1">Cell outer membrane</location>
    </subcellularLocation>
</comment>
<dbReference type="PRINTS" id="PR01021">
    <property type="entry name" value="OMPADOMAIN"/>
</dbReference>
<dbReference type="Proteomes" id="UP000494102">
    <property type="component" value="Unassembled WGS sequence"/>
</dbReference>
<dbReference type="GeneID" id="27800351"/>
<evidence type="ECO:0000256" key="4">
    <source>
        <dbReference type="ARBA" id="ARBA00023237"/>
    </source>
</evidence>
<dbReference type="InterPro" id="IPR036737">
    <property type="entry name" value="OmpA-like_sf"/>
</dbReference>
<dbReference type="Gene3D" id="3.30.1330.60">
    <property type="entry name" value="OmpA-like domain"/>
    <property type="match status" value="1"/>
</dbReference>
<proteinExistence type="predicted"/>
<dbReference type="PROSITE" id="PS51123">
    <property type="entry name" value="OMPA_2"/>
    <property type="match status" value="1"/>
</dbReference>
<sequence length="281" mass="30510">MPNLKRNNKLTTMKFQQAVLLTVCLAATVAMEGCAVPRTPPQFPDAASASPAGGTFVNVANLRNVKAGLNKDQLYDLIGPPQFHEWFVGNHVWNYLFDFRRGDQVVSCQYQVQFDKNMRVSATYWRDPQCAEFVREAAAPAAAATPAGNETKAAPIEQFTIEGEALFPFAKSGLDSMLPGGRAQLDAAMARIRAQADTTRIDVVGHTDRIGSDESNRALSQARAQTVKRYLVAHGIDAGRIRADGVGPAQPVSHCPPGETPAVIACLQKDRRVTISVYGRN</sequence>
<evidence type="ECO:0000313" key="8">
    <source>
        <dbReference type="EMBL" id="CAB4052353.1"/>
    </source>
</evidence>
<feature type="signal peptide" evidence="6">
    <location>
        <begin position="1"/>
        <end position="32"/>
    </location>
</feature>
<dbReference type="PANTHER" id="PTHR30329:SF21">
    <property type="entry name" value="LIPOPROTEIN YIAD-RELATED"/>
    <property type="match status" value="1"/>
</dbReference>
<gene>
    <name evidence="8" type="primary">ompA_6</name>
    <name evidence="8" type="ORF">LMG9964_06042</name>
</gene>
<keyword evidence="2 6" id="KW-0732">Signal</keyword>
<dbReference type="GO" id="GO:0009279">
    <property type="term" value="C:cell outer membrane"/>
    <property type="evidence" value="ECO:0007669"/>
    <property type="project" value="UniProtKB-SubCell"/>
</dbReference>
<reference evidence="8 9" key="1">
    <citation type="submission" date="2020-04" db="EMBL/GenBank/DDBJ databases">
        <authorList>
            <person name="De Canck E."/>
        </authorList>
    </citation>
    <scope>NUCLEOTIDE SEQUENCE [LARGE SCALE GENOMIC DNA]</scope>
    <source>
        <strain evidence="8 9">LMG 9964</strain>
    </source>
</reference>
<keyword evidence="3 5" id="KW-0472">Membrane</keyword>
<protein>
    <submittedName>
        <fullName evidence="8">Outer membrane protein A</fullName>
    </submittedName>
</protein>
<evidence type="ECO:0000256" key="3">
    <source>
        <dbReference type="ARBA" id="ARBA00023136"/>
    </source>
</evidence>